<dbReference type="GO" id="GO:0008168">
    <property type="term" value="F:methyltransferase activity"/>
    <property type="evidence" value="ECO:0007669"/>
    <property type="project" value="UniProtKB-KW"/>
</dbReference>
<dbReference type="CDD" id="cd02440">
    <property type="entry name" value="AdoMet_MTases"/>
    <property type="match status" value="1"/>
</dbReference>
<feature type="compositionally biased region" description="Polar residues" evidence="1">
    <location>
        <begin position="7"/>
        <end position="31"/>
    </location>
</feature>
<keyword evidence="4" id="KW-1185">Reference proteome</keyword>
<dbReference type="AlphaFoldDB" id="C7MNY4"/>
<gene>
    <name evidence="3" type="ordered locus">Ccur_09260</name>
</gene>
<organism evidence="3 4">
    <name type="scientific">Cryptobacterium curtum (strain ATCC 700683 / DSM 15641 / CCUG 43107 / 12-3)</name>
    <dbReference type="NCBI Taxonomy" id="469378"/>
    <lineage>
        <taxon>Bacteria</taxon>
        <taxon>Bacillati</taxon>
        <taxon>Actinomycetota</taxon>
        <taxon>Coriobacteriia</taxon>
        <taxon>Eggerthellales</taxon>
        <taxon>Eggerthellaceae</taxon>
        <taxon>Cryptobacterium</taxon>
    </lineage>
</organism>
<dbReference type="STRING" id="469378.Ccur_09260"/>
<evidence type="ECO:0000256" key="1">
    <source>
        <dbReference type="SAM" id="MobiDB-lite"/>
    </source>
</evidence>
<dbReference type="InterPro" id="IPR041698">
    <property type="entry name" value="Methyltransf_25"/>
</dbReference>
<dbReference type="InterPro" id="IPR050723">
    <property type="entry name" value="CFA/CMAS"/>
</dbReference>
<dbReference type="GO" id="GO:0032259">
    <property type="term" value="P:methylation"/>
    <property type="evidence" value="ECO:0007669"/>
    <property type="project" value="UniProtKB-KW"/>
</dbReference>
<proteinExistence type="predicted"/>
<evidence type="ECO:0000259" key="2">
    <source>
        <dbReference type="Pfam" id="PF13649"/>
    </source>
</evidence>
<keyword evidence="3" id="KW-0830">Ubiquinone</keyword>
<accession>C7MNY4</accession>
<dbReference type="KEGG" id="ccu:Ccur_09260"/>
<evidence type="ECO:0000313" key="3">
    <source>
        <dbReference type="EMBL" id="ACU94624.1"/>
    </source>
</evidence>
<sequence>MAHEQYTENNTSHRAASIKTPDTNNLQPDNSLLHESSRVNTVDSMPSLQPDELLSHKSEILHASTLSTTDWNTEWKLMQRVRRRFDDAQYWNKRSKSFGSKDAPSPYVKAFLEKADIKEGDVVFDMGCGTGSLAVPLARAGHHVIAGDFSHGMLDQAQERQKTAGVCGIDFKLMRWDDNWDALGLTEESVDVAIASRSISCYDLGSALDKLHHVARRRCCVTVACGCSPRMDERVLAACGIHNEQGSDAQYVWNILFNKGRLATVDYIRSTRKDTFNTDTEAFDDFSRMIDEATANSTQDARAAKKQLRTWLDHNLIENETAGMPDHKGNIEGQLRLRKARIITWAFIAWNK</sequence>
<name>C7MNY4_CRYCD</name>
<dbReference type="EMBL" id="CP001682">
    <property type="protein sequence ID" value="ACU94624.1"/>
    <property type="molecule type" value="Genomic_DNA"/>
</dbReference>
<dbReference type="PANTHER" id="PTHR43667:SF2">
    <property type="entry name" value="FATTY ACID C-METHYL TRANSFERASE"/>
    <property type="match status" value="1"/>
</dbReference>
<keyword evidence="3" id="KW-0489">Methyltransferase</keyword>
<reference evidence="3 4" key="1">
    <citation type="journal article" date="2009" name="Stand. Genomic Sci.">
        <title>Complete genome sequence of Cryptobacterium curtum type strain (12-3).</title>
        <authorList>
            <person name="Mavrommatis K."/>
            <person name="Pukall R."/>
            <person name="Rohde C."/>
            <person name="Chen F."/>
            <person name="Sims D."/>
            <person name="Brettin T."/>
            <person name="Kuske C."/>
            <person name="Detter J.C."/>
            <person name="Han C."/>
            <person name="Lapidus A."/>
            <person name="Copeland A."/>
            <person name="Glavina Del Rio T."/>
            <person name="Nolan M."/>
            <person name="Lucas S."/>
            <person name="Tice H."/>
            <person name="Cheng J.F."/>
            <person name="Bruce D."/>
            <person name="Goodwin L."/>
            <person name="Pitluck S."/>
            <person name="Ovchinnikova G."/>
            <person name="Pati A."/>
            <person name="Ivanova N."/>
            <person name="Chen A."/>
            <person name="Palaniappan K."/>
            <person name="Chain P."/>
            <person name="D'haeseleer P."/>
            <person name="Goker M."/>
            <person name="Bristow J."/>
            <person name="Eisen J.A."/>
            <person name="Markowitz V."/>
            <person name="Hugenholtz P."/>
            <person name="Rohde M."/>
            <person name="Klenk H.P."/>
            <person name="Kyrpides N.C."/>
        </authorList>
    </citation>
    <scope>NUCLEOTIDE SEQUENCE [LARGE SCALE GENOMIC DNA]</scope>
    <source>
        <strain evidence="4">ATCC 700683 / DSM 15641 / 12-3</strain>
    </source>
</reference>
<dbReference type="PANTHER" id="PTHR43667">
    <property type="entry name" value="CYCLOPROPANE-FATTY-ACYL-PHOSPHOLIPID SYNTHASE"/>
    <property type="match status" value="1"/>
</dbReference>
<dbReference type="eggNOG" id="COG2226">
    <property type="taxonomic scope" value="Bacteria"/>
</dbReference>
<dbReference type="Pfam" id="PF13649">
    <property type="entry name" value="Methyltransf_25"/>
    <property type="match status" value="1"/>
</dbReference>
<feature type="region of interest" description="Disordered" evidence="1">
    <location>
        <begin position="1"/>
        <end position="31"/>
    </location>
</feature>
<dbReference type="RefSeq" id="WP_012803310.1">
    <property type="nucleotide sequence ID" value="NC_013170.1"/>
</dbReference>
<protein>
    <submittedName>
        <fullName evidence="3">Methylase involved in ubiquinone/menaquinone biosynthesis</fullName>
    </submittedName>
</protein>
<dbReference type="InterPro" id="IPR029063">
    <property type="entry name" value="SAM-dependent_MTases_sf"/>
</dbReference>
<dbReference type="HOGENOM" id="CLU_060275_0_1_11"/>
<evidence type="ECO:0000313" key="4">
    <source>
        <dbReference type="Proteomes" id="UP000000954"/>
    </source>
</evidence>
<dbReference type="SUPFAM" id="SSF53335">
    <property type="entry name" value="S-adenosyl-L-methionine-dependent methyltransferases"/>
    <property type="match status" value="1"/>
</dbReference>
<keyword evidence="3" id="KW-0808">Transferase</keyword>
<dbReference type="Proteomes" id="UP000000954">
    <property type="component" value="Chromosome"/>
</dbReference>
<dbReference type="Gene3D" id="3.40.50.150">
    <property type="entry name" value="Vaccinia Virus protein VP39"/>
    <property type="match status" value="1"/>
</dbReference>
<feature type="domain" description="Methyltransferase" evidence="2">
    <location>
        <begin position="123"/>
        <end position="216"/>
    </location>
</feature>